<feature type="compositionally biased region" description="Polar residues" evidence="1">
    <location>
        <begin position="22"/>
        <end position="33"/>
    </location>
</feature>
<organism evidence="2 3">
    <name type="scientific">Cerrena zonata</name>
    <dbReference type="NCBI Taxonomy" id="2478898"/>
    <lineage>
        <taxon>Eukaryota</taxon>
        <taxon>Fungi</taxon>
        <taxon>Dikarya</taxon>
        <taxon>Basidiomycota</taxon>
        <taxon>Agaricomycotina</taxon>
        <taxon>Agaricomycetes</taxon>
        <taxon>Polyporales</taxon>
        <taxon>Cerrenaceae</taxon>
        <taxon>Cerrena</taxon>
    </lineage>
</organism>
<accession>A0AAW0GAB7</accession>
<dbReference type="Proteomes" id="UP001385951">
    <property type="component" value="Unassembled WGS sequence"/>
</dbReference>
<keyword evidence="3" id="KW-1185">Reference proteome</keyword>
<evidence type="ECO:0000256" key="1">
    <source>
        <dbReference type="SAM" id="MobiDB-lite"/>
    </source>
</evidence>
<proteinExistence type="predicted"/>
<comment type="caution">
    <text evidence="2">The sequence shown here is derived from an EMBL/GenBank/DDBJ whole genome shotgun (WGS) entry which is preliminary data.</text>
</comment>
<evidence type="ECO:0000313" key="2">
    <source>
        <dbReference type="EMBL" id="KAK7686877.1"/>
    </source>
</evidence>
<name>A0AAW0GAB7_9APHY</name>
<reference evidence="2 3" key="1">
    <citation type="submission" date="2022-09" db="EMBL/GenBank/DDBJ databases">
        <authorList>
            <person name="Palmer J.M."/>
        </authorList>
    </citation>
    <scope>NUCLEOTIDE SEQUENCE [LARGE SCALE GENOMIC DNA]</scope>
    <source>
        <strain evidence="2 3">DSM 7382</strain>
    </source>
</reference>
<dbReference type="EMBL" id="JASBNA010000015">
    <property type="protein sequence ID" value="KAK7686877.1"/>
    <property type="molecule type" value="Genomic_DNA"/>
</dbReference>
<sequence>MSSIPGLDDFENNNPFAEPTVQAESPQQNTTIQESEHAQEEDTITQPSAQPQPHIHNKKPIAKLFKSTKNN</sequence>
<feature type="region of interest" description="Disordered" evidence="1">
    <location>
        <begin position="1"/>
        <end position="71"/>
    </location>
</feature>
<gene>
    <name evidence="2" type="ORF">QCA50_009953</name>
</gene>
<evidence type="ECO:0000313" key="3">
    <source>
        <dbReference type="Proteomes" id="UP001385951"/>
    </source>
</evidence>
<protein>
    <submittedName>
        <fullName evidence="2">Uncharacterized protein</fullName>
    </submittedName>
</protein>
<dbReference type="AlphaFoldDB" id="A0AAW0GAB7"/>